<evidence type="ECO:0000313" key="2">
    <source>
        <dbReference type="Proteomes" id="UP000499080"/>
    </source>
</evidence>
<sequence length="105" mass="12233">MSLKSPSGRIASWTLQLQEFNLKICYTPGKSNVIVDMLPRPFSENQSETYEIDHFFSSDLPSKSSKMRESHLKNDHLRQVIKSFESTHKDENFENWTEIVITVLI</sequence>
<evidence type="ECO:0008006" key="3">
    <source>
        <dbReference type="Google" id="ProtNLM"/>
    </source>
</evidence>
<organism evidence="1 2">
    <name type="scientific">Araneus ventricosus</name>
    <name type="common">Orbweaver spider</name>
    <name type="synonym">Epeira ventricosa</name>
    <dbReference type="NCBI Taxonomy" id="182803"/>
    <lineage>
        <taxon>Eukaryota</taxon>
        <taxon>Metazoa</taxon>
        <taxon>Ecdysozoa</taxon>
        <taxon>Arthropoda</taxon>
        <taxon>Chelicerata</taxon>
        <taxon>Arachnida</taxon>
        <taxon>Araneae</taxon>
        <taxon>Araneomorphae</taxon>
        <taxon>Entelegynae</taxon>
        <taxon>Araneoidea</taxon>
        <taxon>Araneidae</taxon>
        <taxon>Araneus</taxon>
    </lineage>
</organism>
<dbReference type="EMBL" id="BGPR01092891">
    <property type="protein sequence ID" value="GBM28867.1"/>
    <property type="molecule type" value="Genomic_DNA"/>
</dbReference>
<name>A0A4Y2EJ97_ARAVE</name>
<protein>
    <recommendedName>
        <fullName evidence="3">Reverse transcriptase RNase H-like domain-containing protein</fullName>
    </recommendedName>
</protein>
<reference evidence="1 2" key="1">
    <citation type="journal article" date="2019" name="Sci. Rep.">
        <title>Orb-weaving spider Araneus ventricosus genome elucidates the spidroin gene catalogue.</title>
        <authorList>
            <person name="Kono N."/>
            <person name="Nakamura H."/>
            <person name="Ohtoshi R."/>
            <person name="Moran D.A.P."/>
            <person name="Shinohara A."/>
            <person name="Yoshida Y."/>
            <person name="Fujiwara M."/>
            <person name="Mori M."/>
            <person name="Tomita M."/>
            <person name="Arakawa K."/>
        </authorList>
    </citation>
    <scope>NUCLEOTIDE SEQUENCE [LARGE SCALE GENOMIC DNA]</scope>
</reference>
<accession>A0A4Y2EJ97</accession>
<comment type="caution">
    <text evidence="1">The sequence shown here is derived from an EMBL/GenBank/DDBJ whole genome shotgun (WGS) entry which is preliminary data.</text>
</comment>
<dbReference type="AlphaFoldDB" id="A0A4Y2EJ97"/>
<gene>
    <name evidence="1" type="ORF">AVEN_31407_1</name>
</gene>
<keyword evidence="2" id="KW-1185">Reference proteome</keyword>
<dbReference type="OrthoDB" id="425619at2759"/>
<evidence type="ECO:0000313" key="1">
    <source>
        <dbReference type="EMBL" id="GBM28867.1"/>
    </source>
</evidence>
<proteinExistence type="predicted"/>
<dbReference type="Proteomes" id="UP000499080">
    <property type="component" value="Unassembled WGS sequence"/>
</dbReference>